<comment type="cofactor">
    <cofactor evidence="1">
        <name>Zn(2+)</name>
        <dbReference type="ChEBI" id="CHEBI:29105"/>
    </cofactor>
</comment>
<evidence type="ECO:0000256" key="7">
    <source>
        <dbReference type="ARBA" id="ARBA00023049"/>
    </source>
</evidence>
<protein>
    <recommendedName>
        <fullName evidence="11">Peptidase M13</fullName>
    </recommendedName>
</protein>
<dbReference type="GO" id="GO:0004222">
    <property type="term" value="F:metalloendopeptidase activity"/>
    <property type="evidence" value="ECO:0007669"/>
    <property type="project" value="InterPro"/>
</dbReference>
<feature type="domain" description="Peptidase M13 C-terminal" evidence="8">
    <location>
        <begin position="477"/>
        <end position="677"/>
    </location>
</feature>
<evidence type="ECO:0000256" key="4">
    <source>
        <dbReference type="ARBA" id="ARBA00022723"/>
    </source>
</evidence>
<dbReference type="EMBL" id="FLUM01000003">
    <property type="protein sequence ID" value="SBW04915.1"/>
    <property type="molecule type" value="Genomic_DNA"/>
</dbReference>
<evidence type="ECO:0000259" key="9">
    <source>
        <dbReference type="Pfam" id="PF05649"/>
    </source>
</evidence>
<dbReference type="InterPro" id="IPR000718">
    <property type="entry name" value="Peptidase_M13"/>
</dbReference>
<dbReference type="SUPFAM" id="SSF55486">
    <property type="entry name" value="Metalloproteases ('zincins'), catalytic domain"/>
    <property type="match status" value="1"/>
</dbReference>
<dbReference type="GO" id="GO:0016485">
    <property type="term" value="P:protein processing"/>
    <property type="evidence" value="ECO:0007669"/>
    <property type="project" value="TreeGrafter"/>
</dbReference>
<evidence type="ECO:0000313" key="10">
    <source>
        <dbReference type="EMBL" id="SBW04915.1"/>
    </source>
</evidence>
<keyword evidence="3" id="KW-0645">Protease</keyword>
<dbReference type="AlphaFoldDB" id="A0A212K080"/>
<comment type="similarity">
    <text evidence="2">Belongs to the peptidase M13 family.</text>
</comment>
<dbReference type="PROSITE" id="PS51257">
    <property type="entry name" value="PROKAR_LIPOPROTEIN"/>
    <property type="match status" value="1"/>
</dbReference>
<keyword evidence="5" id="KW-0378">Hydrolase</keyword>
<dbReference type="RefSeq" id="WP_296943168.1">
    <property type="nucleotide sequence ID" value="NZ_LT599032.1"/>
</dbReference>
<evidence type="ECO:0000256" key="5">
    <source>
        <dbReference type="ARBA" id="ARBA00022801"/>
    </source>
</evidence>
<evidence type="ECO:0000256" key="1">
    <source>
        <dbReference type="ARBA" id="ARBA00001947"/>
    </source>
</evidence>
<organism evidence="10">
    <name type="scientific">uncultured Dysgonomonas sp</name>
    <dbReference type="NCBI Taxonomy" id="206096"/>
    <lineage>
        <taxon>Bacteria</taxon>
        <taxon>Pseudomonadati</taxon>
        <taxon>Bacteroidota</taxon>
        <taxon>Bacteroidia</taxon>
        <taxon>Bacteroidales</taxon>
        <taxon>Dysgonomonadaceae</taxon>
        <taxon>Dysgonomonas</taxon>
        <taxon>environmental samples</taxon>
    </lineage>
</organism>
<evidence type="ECO:0000256" key="6">
    <source>
        <dbReference type="ARBA" id="ARBA00022833"/>
    </source>
</evidence>
<evidence type="ECO:0000259" key="8">
    <source>
        <dbReference type="Pfam" id="PF01431"/>
    </source>
</evidence>
<evidence type="ECO:0008006" key="11">
    <source>
        <dbReference type="Google" id="ProtNLM"/>
    </source>
</evidence>
<dbReference type="PROSITE" id="PS51885">
    <property type="entry name" value="NEPRILYSIN"/>
    <property type="match status" value="1"/>
</dbReference>
<reference evidence="10" key="1">
    <citation type="submission" date="2016-04" db="EMBL/GenBank/DDBJ databases">
        <authorList>
            <person name="Evans L.H."/>
            <person name="Alamgir A."/>
            <person name="Owens N."/>
            <person name="Weber N.D."/>
            <person name="Virtaneva K."/>
            <person name="Barbian K."/>
            <person name="Babar A."/>
            <person name="Rosenke K."/>
        </authorList>
    </citation>
    <scope>NUCLEOTIDE SEQUENCE</scope>
    <source>
        <strain evidence="10">86-1</strain>
    </source>
</reference>
<dbReference type="CDD" id="cd08662">
    <property type="entry name" value="M13"/>
    <property type="match status" value="1"/>
</dbReference>
<name>A0A212K080_9BACT</name>
<keyword evidence="6" id="KW-0862">Zinc</keyword>
<dbReference type="PANTHER" id="PTHR11733:SF167">
    <property type="entry name" value="FI17812P1-RELATED"/>
    <property type="match status" value="1"/>
</dbReference>
<dbReference type="InterPro" id="IPR018497">
    <property type="entry name" value="Peptidase_M13_C"/>
</dbReference>
<dbReference type="InterPro" id="IPR042089">
    <property type="entry name" value="Peptidase_M13_dom_2"/>
</dbReference>
<dbReference type="PRINTS" id="PR00786">
    <property type="entry name" value="NEPRILYSIN"/>
</dbReference>
<keyword evidence="7" id="KW-0482">Metalloprotease</keyword>
<dbReference type="Gene3D" id="1.10.1380.10">
    <property type="entry name" value="Neutral endopeptidase , domain2"/>
    <property type="match status" value="1"/>
</dbReference>
<dbReference type="GO" id="GO:0005886">
    <property type="term" value="C:plasma membrane"/>
    <property type="evidence" value="ECO:0007669"/>
    <property type="project" value="TreeGrafter"/>
</dbReference>
<dbReference type="InterPro" id="IPR024079">
    <property type="entry name" value="MetalloPept_cat_dom_sf"/>
</dbReference>
<dbReference type="Pfam" id="PF05649">
    <property type="entry name" value="Peptidase_M13_N"/>
    <property type="match status" value="1"/>
</dbReference>
<proteinExistence type="inferred from homology"/>
<dbReference type="PANTHER" id="PTHR11733">
    <property type="entry name" value="ZINC METALLOPROTEASE FAMILY M13 NEPRILYSIN-RELATED"/>
    <property type="match status" value="1"/>
</dbReference>
<dbReference type="Pfam" id="PF01431">
    <property type="entry name" value="Peptidase_M13"/>
    <property type="match status" value="1"/>
</dbReference>
<gene>
    <name evidence="10" type="ORF">KL86DYS1_30968</name>
</gene>
<evidence type="ECO:0000256" key="2">
    <source>
        <dbReference type="ARBA" id="ARBA00007357"/>
    </source>
</evidence>
<keyword evidence="4" id="KW-0479">Metal-binding</keyword>
<dbReference type="InterPro" id="IPR008753">
    <property type="entry name" value="Peptidase_M13_N"/>
</dbReference>
<sequence>MRTIYYLPIAVLAFASVSCKDKTNTQTNVEVKNFDIANLDTTAIPGNDFYQYATGGWAKANPMKDEYARYGSFDQLAEENQKQVKGLIEDLGKTEHKQGSVEQKIGDLFAIGMDSAKLNADGAKPIQQQLDAINKAASTADIIKLSGELRKYASSPFLSLYVGADDKNSAMNIVQLYQGGLGLGEREYYVATDSTSVAIRKGYSDLIKTQFINAGYAEADAAKAANAVLKIETALAQDHFKKEDTRKPELNYHKMKVEELNKSVADFDWKAFFDAADAKDFTEINVAQVKPVATAVKLIQTLPLEESKAYLSWCVIDAAASYLSDNFVNANFDFYGKQLSGRKALQPRWKRTVSTVDGALSEAVGQMYVAKYFPAEAKERMVKLVKNLQVTLGERINNLTWMSPETKEKAQEKLNAFNVKIGYPDKWKDYTSLEIRKDESYWANMLRAEQFSYNEMIKKINKPVDKEEWHMPPQMVNAYYNPTTNEICFPAGILQPPFFYLGADDAVNYGAIGVVIGHEMSHGFDDQGSQYDKVGNLANWWTADDSKKFTERAQVLVQHFNKIEVLPGVFANGEFTLGENIGDFGGLQISYNAFEKTDEAKAGNKIDGFTPAQRFFLSYSGVWAGNIRDEEVLRRTKMDPHSLGKWRVNGTLPHINAWYDAFGITEKDSLFIPKEKRADIW</sequence>
<accession>A0A212K080</accession>
<dbReference type="Gene3D" id="3.40.390.10">
    <property type="entry name" value="Collagenase (Catalytic Domain)"/>
    <property type="match status" value="1"/>
</dbReference>
<feature type="domain" description="Peptidase M13 N-terminal" evidence="9">
    <location>
        <begin position="45"/>
        <end position="424"/>
    </location>
</feature>
<evidence type="ECO:0000256" key="3">
    <source>
        <dbReference type="ARBA" id="ARBA00022670"/>
    </source>
</evidence>
<dbReference type="GO" id="GO:0046872">
    <property type="term" value="F:metal ion binding"/>
    <property type="evidence" value="ECO:0007669"/>
    <property type="project" value="UniProtKB-KW"/>
</dbReference>